<sequence>MDNFELRITFATAQLRQLLVRESEADDFVVRKQWLRMQPKESYCLLTGEGLICVITLLLQLLVFLGKTHRQHQNSLGLRKTHLLYIS</sequence>
<dbReference type="Proteomes" id="UP000190162">
    <property type="component" value="Unassembled WGS sequence"/>
</dbReference>
<proteinExistence type="predicted"/>
<keyword evidence="1" id="KW-0812">Transmembrane</keyword>
<evidence type="ECO:0000313" key="3">
    <source>
        <dbReference type="Proteomes" id="UP000190162"/>
    </source>
</evidence>
<evidence type="ECO:0000313" key="2">
    <source>
        <dbReference type="EMBL" id="SKA51130.1"/>
    </source>
</evidence>
<dbReference type="EMBL" id="FUXU01000014">
    <property type="protein sequence ID" value="SKA51130.1"/>
    <property type="molecule type" value="Genomic_DNA"/>
</dbReference>
<name>A0A1T4UEW5_9GAMM</name>
<accession>A0A1T4UEW5</accession>
<feature type="transmembrane region" description="Helical" evidence="1">
    <location>
        <begin position="45"/>
        <end position="65"/>
    </location>
</feature>
<organism evidence="2 3">
    <name type="scientific">Enterovibrio nigricans DSM 22720</name>
    <dbReference type="NCBI Taxonomy" id="1121868"/>
    <lineage>
        <taxon>Bacteria</taxon>
        <taxon>Pseudomonadati</taxon>
        <taxon>Pseudomonadota</taxon>
        <taxon>Gammaproteobacteria</taxon>
        <taxon>Vibrionales</taxon>
        <taxon>Vibrionaceae</taxon>
        <taxon>Enterovibrio</taxon>
    </lineage>
</organism>
<evidence type="ECO:0000256" key="1">
    <source>
        <dbReference type="SAM" id="Phobius"/>
    </source>
</evidence>
<gene>
    <name evidence="2" type="ORF">SAMN02745132_01552</name>
</gene>
<keyword evidence="3" id="KW-1185">Reference proteome</keyword>
<reference evidence="3" key="1">
    <citation type="submission" date="2017-02" db="EMBL/GenBank/DDBJ databases">
        <authorList>
            <person name="Varghese N."/>
            <person name="Submissions S."/>
        </authorList>
    </citation>
    <scope>NUCLEOTIDE SEQUENCE [LARGE SCALE GENOMIC DNA]</scope>
    <source>
        <strain evidence="3">DSM 22720</strain>
    </source>
</reference>
<keyword evidence="1" id="KW-1133">Transmembrane helix</keyword>
<protein>
    <submittedName>
        <fullName evidence="2">Uncharacterized protein</fullName>
    </submittedName>
</protein>
<keyword evidence="1" id="KW-0472">Membrane</keyword>
<dbReference type="AlphaFoldDB" id="A0A1T4UEW5"/>